<evidence type="ECO:0000256" key="5">
    <source>
        <dbReference type="ARBA" id="ARBA00022729"/>
    </source>
</evidence>
<protein>
    <recommendedName>
        <fullName evidence="3">triacylglycerol lipase</fullName>
        <ecNumber evidence="3">3.1.1.3</ecNumber>
    </recommendedName>
</protein>
<keyword evidence="10" id="KW-1185">Reference proteome</keyword>
<evidence type="ECO:0000256" key="2">
    <source>
        <dbReference type="ARBA" id="ARBA00004613"/>
    </source>
</evidence>
<dbReference type="EC" id="3.1.1.3" evidence="3"/>
<keyword evidence="4" id="KW-0964">Secreted</keyword>
<evidence type="ECO:0000256" key="7">
    <source>
        <dbReference type="ARBA" id="ARBA00023098"/>
    </source>
</evidence>
<comment type="subcellular location">
    <subcellularLocation>
        <location evidence="2">Secreted</location>
    </subcellularLocation>
</comment>
<evidence type="ECO:0000256" key="4">
    <source>
        <dbReference type="ARBA" id="ARBA00022525"/>
    </source>
</evidence>
<accession>A0ABZ2U9T9</accession>
<comment type="catalytic activity">
    <reaction evidence="1">
        <text>a triacylglycerol + H2O = a diacylglycerol + a fatty acid + H(+)</text>
        <dbReference type="Rhea" id="RHEA:12044"/>
        <dbReference type="ChEBI" id="CHEBI:15377"/>
        <dbReference type="ChEBI" id="CHEBI:15378"/>
        <dbReference type="ChEBI" id="CHEBI:17855"/>
        <dbReference type="ChEBI" id="CHEBI:18035"/>
        <dbReference type="ChEBI" id="CHEBI:28868"/>
        <dbReference type="EC" id="3.1.1.3"/>
    </reaction>
</comment>
<evidence type="ECO:0000259" key="8">
    <source>
        <dbReference type="Pfam" id="PF24708"/>
    </source>
</evidence>
<dbReference type="Proteomes" id="UP001623852">
    <property type="component" value="Chromosome"/>
</dbReference>
<dbReference type="InterPro" id="IPR029058">
    <property type="entry name" value="AB_hydrolase_fold"/>
</dbReference>
<dbReference type="Pfam" id="PF24708">
    <property type="entry name" value="Lip_C"/>
    <property type="match status" value="1"/>
</dbReference>
<evidence type="ECO:0000256" key="3">
    <source>
        <dbReference type="ARBA" id="ARBA00013279"/>
    </source>
</evidence>
<sequence length="438" mass="48862">MNKFTLLLIFAALLFSCDKEDNPAPQPYIPGEQPTANLPAYPAHRQNNYPIVLVHGMCGWGRDEMNGFYYWGGKGDIQTYLNTQGYTTYTASMGPLSSNWDRAVELYYNIVGGVVDYGAVHAMRHGHNRYGESYPGFYPKWSAANKVHFIGHSMGGPTPRLLIELLENGDEQEKAYIPGPHEAPTSDLFKGGKNNWAASHTTVSGVHDGALPADFVDFRDNIKKMLIGMGAMGGIVLEENAIYNFDLGQWGLQRQENESPKAYMERVFGKTAADEGSAARFWQSQDNCVYDLSVKASQMQNYWAKSSRNVYYASYSFNDMTEQSDGTWTPSDNMNPLLKPDGAGIGKTTLDLPLGYNKWRPCDGLVSVPSGQYPIGHDYILTDTIHRKLAPKGVWDVHPVIQGQDHISIITPDNKQSTTNWLNKFYLKIAKDLSCLPN</sequence>
<dbReference type="InterPro" id="IPR056304">
    <property type="entry name" value="Lip-like_C"/>
</dbReference>
<dbReference type="Gene3D" id="3.40.50.1820">
    <property type="entry name" value="alpha/beta hydrolase"/>
    <property type="match status" value="1"/>
</dbReference>
<evidence type="ECO:0000313" key="9">
    <source>
        <dbReference type="EMBL" id="WYZ18188.1"/>
    </source>
</evidence>
<dbReference type="RefSeq" id="WP_406843191.1">
    <property type="nucleotide sequence ID" value="NZ_CP150845.1"/>
</dbReference>
<evidence type="ECO:0000256" key="6">
    <source>
        <dbReference type="ARBA" id="ARBA00022801"/>
    </source>
</evidence>
<dbReference type="PROSITE" id="PS51257">
    <property type="entry name" value="PROKAR_LIPOPROTEIN"/>
    <property type="match status" value="1"/>
</dbReference>
<proteinExistence type="predicted"/>
<evidence type="ECO:0000256" key="1">
    <source>
        <dbReference type="ARBA" id="ARBA00001024"/>
    </source>
</evidence>
<name>A0ABZ2U9T9_9FLAO</name>
<organism evidence="9 10">
    <name type="scientific">Flavobacterium soyae</name>
    <dbReference type="NCBI Taxonomy" id="2903098"/>
    <lineage>
        <taxon>Bacteria</taxon>
        <taxon>Pseudomonadati</taxon>
        <taxon>Bacteroidota</taxon>
        <taxon>Flavobacteriia</taxon>
        <taxon>Flavobacteriales</taxon>
        <taxon>Flavobacteriaceae</taxon>
        <taxon>Flavobacterium</taxon>
    </lineage>
</organism>
<feature type="domain" description="Lipase-like C-terminal" evidence="8">
    <location>
        <begin position="47"/>
        <end position="433"/>
    </location>
</feature>
<evidence type="ECO:0000313" key="10">
    <source>
        <dbReference type="Proteomes" id="UP001623852"/>
    </source>
</evidence>
<keyword evidence="6" id="KW-0378">Hydrolase</keyword>
<reference evidence="9 10" key="1">
    <citation type="submission" date="2024-03" db="EMBL/GenBank/DDBJ databases">
        <title>Flavobacterium soyae.</title>
        <authorList>
            <person name="Zheng W."/>
        </authorList>
    </citation>
    <scope>NUCLEOTIDE SEQUENCE [LARGE SCALE GENOMIC DNA]</scope>
    <source>
        <strain evidence="9 10">55</strain>
    </source>
</reference>
<keyword evidence="7" id="KW-0443">Lipid metabolism</keyword>
<dbReference type="SUPFAM" id="SSF53474">
    <property type="entry name" value="alpha/beta-Hydrolases"/>
    <property type="match status" value="1"/>
</dbReference>
<gene>
    <name evidence="9" type="ORF">AABD74_13580</name>
</gene>
<dbReference type="PANTHER" id="PTHR34043">
    <property type="entry name" value="ALPHA/BETA-HYDROLASES SUPERFAMILY PROTEIN"/>
    <property type="match status" value="1"/>
</dbReference>
<dbReference type="PANTHER" id="PTHR34043:SF3">
    <property type="entry name" value="ALPHA_BETA-HYDROLASES SUPERFAMILY PROTEIN"/>
    <property type="match status" value="1"/>
</dbReference>
<dbReference type="EMBL" id="CP150845">
    <property type="protein sequence ID" value="WYZ18188.1"/>
    <property type="molecule type" value="Genomic_DNA"/>
</dbReference>
<keyword evidence="5" id="KW-0732">Signal</keyword>